<dbReference type="CDD" id="cd06171">
    <property type="entry name" value="Sigma70_r4"/>
    <property type="match status" value="1"/>
</dbReference>
<dbReference type="PANTHER" id="PTHR43133">
    <property type="entry name" value="RNA POLYMERASE ECF-TYPE SIGMA FACTO"/>
    <property type="match status" value="1"/>
</dbReference>
<feature type="domain" description="RNA polymerase sigma factor 70 region 4 type 2" evidence="5">
    <location>
        <begin position="127"/>
        <end position="175"/>
    </location>
</feature>
<dbReference type="RefSeq" id="WP_080318722.1">
    <property type="nucleotide sequence ID" value="NZ_MTBC01000004.1"/>
</dbReference>
<dbReference type="OrthoDB" id="9150024at2"/>
<evidence type="ECO:0000256" key="2">
    <source>
        <dbReference type="ARBA" id="ARBA00023015"/>
    </source>
</evidence>
<dbReference type="InterPro" id="IPR014284">
    <property type="entry name" value="RNA_pol_sigma-70_dom"/>
</dbReference>
<protein>
    <recommendedName>
        <fullName evidence="5">RNA polymerase sigma factor 70 region 4 type 2 domain-containing protein</fullName>
    </recommendedName>
</protein>
<accession>A0A1V6LRW7</accession>
<dbReference type="InterPro" id="IPR013249">
    <property type="entry name" value="RNA_pol_sigma70_r4_t2"/>
</dbReference>
<dbReference type="InterPro" id="IPR039425">
    <property type="entry name" value="RNA_pol_sigma-70-like"/>
</dbReference>
<dbReference type="InterPro" id="IPR013325">
    <property type="entry name" value="RNA_pol_sigma_r2"/>
</dbReference>
<evidence type="ECO:0000256" key="3">
    <source>
        <dbReference type="ARBA" id="ARBA00023082"/>
    </source>
</evidence>
<dbReference type="SUPFAM" id="SSF88659">
    <property type="entry name" value="Sigma3 and sigma4 domains of RNA polymerase sigma factors"/>
    <property type="match status" value="1"/>
</dbReference>
<keyword evidence="7" id="KW-1185">Reference proteome</keyword>
<keyword evidence="2" id="KW-0805">Transcription regulation</keyword>
<dbReference type="GO" id="GO:0003677">
    <property type="term" value="F:DNA binding"/>
    <property type="evidence" value="ECO:0007669"/>
    <property type="project" value="InterPro"/>
</dbReference>
<evidence type="ECO:0000256" key="1">
    <source>
        <dbReference type="ARBA" id="ARBA00010641"/>
    </source>
</evidence>
<dbReference type="GO" id="GO:0006352">
    <property type="term" value="P:DNA-templated transcription initiation"/>
    <property type="evidence" value="ECO:0007669"/>
    <property type="project" value="InterPro"/>
</dbReference>
<dbReference type="InterPro" id="IPR013324">
    <property type="entry name" value="RNA_pol_sigma_r3/r4-like"/>
</dbReference>
<dbReference type="NCBIfam" id="TIGR02937">
    <property type="entry name" value="sigma70-ECF"/>
    <property type="match status" value="1"/>
</dbReference>
<dbReference type="GO" id="GO:0016987">
    <property type="term" value="F:sigma factor activity"/>
    <property type="evidence" value="ECO:0007669"/>
    <property type="project" value="UniProtKB-KW"/>
</dbReference>
<evidence type="ECO:0000313" key="7">
    <source>
        <dbReference type="Proteomes" id="UP000191680"/>
    </source>
</evidence>
<dbReference type="Gene3D" id="1.10.10.10">
    <property type="entry name" value="Winged helix-like DNA-binding domain superfamily/Winged helix DNA-binding domain"/>
    <property type="match status" value="1"/>
</dbReference>
<comment type="similarity">
    <text evidence="1">Belongs to the sigma-70 factor family. ECF subfamily.</text>
</comment>
<dbReference type="EMBL" id="MTBC01000004">
    <property type="protein sequence ID" value="OQD42922.1"/>
    <property type="molecule type" value="Genomic_DNA"/>
</dbReference>
<proteinExistence type="inferred from homology"/>
<evidence type="ECO:0000259" key="5">
    <source>
        <dbReference type="Pfam" id="PF08281"/>
    </source>
</evidence>
<dbReference type="SUPFAM" id="SSF88946">
    <property type="entry name" value="Sigma2 domain of RNA polymerase sigma factors"/>
    <property type="match status" value="1"/>
</dbReference>
<evidence type="ECO:0000313" key="6">
    <source>
        <dbReference type="EMBL" id="OQD42922.1"/>
    </source>
</evidence>
<name>A0A1V6LRW7_9FLAO</name>
<dbReference type="Pfam" id="PF08281">
    <property type="entry name" value="Sigma70_r4_2"/>
    <property type="match status" value="1"/>
</dbReference>
<gene>
    <name evidence="6" type="ORF">BUL40_07450</name>
</gene>
<dbReference type="PANTHER" id="PTHR43133:SF46">
    <property type="entry name" value="RNA POLYMERASE SIGMA-70 FACTOR ECF SUBFAMILY"/>
    <property type="match status" value="1"/>
</dbReference>
<evidence type="ECO:0000256" key="4">
    <source>
        <dbReference type="ARBA" id="ARBA00023163"/>
    </source>
</evidence>
<dbReference type="Gene3D" id="1.10.1740.10">
    <property type="match status" value="1"/>
</dbReference>
<keyword evidence="4" id="KW-0804">Transcription</keyword>
<keyword evidence="3" id="KW-0731">Sigma factor</keyword>
<reference evidence="6 7" key="1">
    <citation type="submission" date="2016-12" db="EMBL/GenBank/DDBJ databases">
        <authorList>
            <person name="Song W.-J."/>
            <person name="Kurnit D.M."/>
        </authorList>
    </citation>
    <scope>NUCLEOTIDE SEQUENCE [LARGE SCALE GENOMIC DNA]</scope>
    <source>
        <strain evidence="6 7">HSG9</strain>
    </source>
</reference>
<dbReference type="InterPro" id="IPR036388">
    <property type="entry name" value="WH-like_DNA-bd_sf"/>
</dbReference>
<sequence>MEVIDQILWSEFKKGKQDAFKSLFKKYYSPLYFYGLKLSANQDMTKEVLQDFFVYLHTNAANFSQVENVKAYLMISFRRLILKEIAKQRKVMQQTTSIETGAVFNFLEEELNKNQNNSFADNVTLLKHLNQLPERQKEVIYLKFYNNLSVKQIADVMEISAQSVSNTLQKAFSKLRKSIESDQILSILK</sequence>
<dbReference type="Proteomes" id="UP000191680">
    <property type="component" value="Unassembled WGS sequence"/>
</dbReference>
<dbReference type="AlphaFoldDB" id="A0A1V6LRW7"/>
<organism evidence="6 7">
    <name type="scientific">Croceivirga radicis</name>
    <dbReference type="NCBI Taxonomy" id="1929488"/>
    <lineage>
        <taxon>Bacteria</taxon>
        <taxon>Pseudomonadati</taxon>
        <taxon>Bacteroidota</taxon>
        <taxon>Flavobacteriia</taxon>
        <taxon>Flavobacteriales</taxon>
        <taxon>Flavobacteriaceae</taxon>
        <taxon>Croceivirga</taxon>
    </lineage>
</organism>
<comment type="caution">
    <text evidence="6">The sequence shown here is derived from an EMBL/GenBank/DDBJ whole genome shotgun (WGS) entry which is preliminary data.</text>
</comment>